<dbReference type="AlphaFoldDB" id="A0A974X7E1"/>
<evidence type="ECO:0000256" key="4">
    <source>
        <dbReference type="ARBA" id="ARBA00022915"/>
    </source>
</evidence>
<evidence type="ECO:0000259" key="12">
    <source>
        <dbReference type="Pfam" id="PF01113"/>
    </source>
</evidence>
<comment type="similarity">
    <text evidence="1">Belongs to the DapB family.</text>
</comment>
<evidence type="ECO:0000256" key="6">
    <source>
        <dbReference type="ARBA" id="ARBA00023027"/>
    </source>
</evidence>
<dbReference type="SUPFAM" id="SSF55347">
    <property type="entry name" value="Glyceraldehyde-3-phosphate dehydrogenase-like, C-terminal domain"/>
    <property type="match status" value="1"/>
</dbReference>
<reference evidence="14" key="2">
    <citation type="submission" date="2021-03" db="EMBL/GenBank/DDBJ databases">
        <title>Alternative transmission patterns in independently acquired nutritional co-symbionts of Dictyopharidae planthoppers.</title>
        <authorList>
            <person name="Michalik A."/>
            <person name="Lukasik P."/>
        </authorList>
    </citation>
    <scope>NUCLEOTIDE SEQUENCE</scope>
    <source>
        <strain evidence="14">RANSCY</strain>
    </source>
</reference>
<dbReference type="GO" id="GO:0009089">
    <property type="term" value="P:lysine biosynthetic process via diaminopimelate"/>
    <property type="evidence" value="ECO:0007669"/>
    <property type="project" value="InterPro"/>
</dbReference>
<evidence type="ECO:0000313" key="15">
    <source>
        <dbReference type="Proteomes" id="UP000663347"/>
    </source>
</evidence>
<comment type="pathway">
    <text evidence="8">Amino-acid biosynthesis; L-lysine biosynthesis via DAP pathway; (S)-tetrahydrodipicolinate from L-aspartate: step 4/4.</text>
</comment>
<dbReference type="InterPro" id="IPR036291">
    <property type="entry name" value="NAD(P)-bd_dom_sf"/>
</dbReference>
<reference evidence="14" key="1">
    <citation type="submission" date="2021-02" db="EMBL/GenBank/DDBJ databases">
        <authorList>
            <person name="Franco D."/>
        </authorList>
    </citation>
    <scope>NUCLEOTIDE SEQUENCE</scope>
    <source>
        <strain evidence="14">RANSCY</strain>
    </source>
</reference>
<dbReference type="Pfam" id="PF01113">
    <property type="entry name" value="DapB_N"/>
    <property type="match status" value="1"/>
</dbReference>
<evidence type="ECO:0000256" key="1">
    <source>
        <dbReference type="ARBA" id="ARBA00006642"/>
    </source>
</evidence>
<name>A0A974X7E1_9PROT</name>
<dbReference type="GO" id="GO:0008839">
    <property type="term" value="F:4-hydroxy-tetrahydrodipicolinate reductase"/>
    <property type="evidence" value="ECO:0007669"/>
    <property type="project" value="UniProtKB-EC"/>
</dbReference>
<keyword evidence="5" id="KW-0560">Oxidoreductase</keyword>
<keyword evidence="4" id="KW-0220">Diaminopimelate biosynthesis</keyword>
<protein>
    <recommendedName>
        <fullName evidence="9">4-hydroxy-tetrahydrodipicolinate reductase</fullName>
        <ecNumber evidence="9">1.17.1.8</ecNumber>
    </recommendedName>
</protein>
<feature type="domain" description="Dihydrodipicolinate reductase C-terminal" evidence="13">
    <location>
        <begin position="109"/>
        <end position="215"/>
    </location>
</feature>
<evidence type="ECO:0000256" key="11">
    <source>
        <dbReference type="ARBA" id="ARBA00049396"/>
    </source>
</evidence>
<dbReference type="PANTHER" id="PTHR20836">
    <property type="entry name" value="DIHYDRODIPICOLINATE REDUCTASE"/>
    <property type="match status" value="1"/>
</dbReference>
<dbReference type="InterPro" id="IPR022663">
    <property type="entry name" value="DapB_C"/>
</dbReference>
<evidence type="ECO:0000256" key="7">
    <source>
        <dbReference type="ARBA" id="ARBA00023154"/>
    </source>
</evidence>
<evidence type="ECO:0000256" key="8">
    <source>
        <dbReference type="ARBA" id="ARBA00037922"/>
    </source>
</evidence>
<gene>
    <name evidence="14" type="ORF">JSR06_00605</name>
</gene>
<evidence type="ECO:0000259" key="13">
    <source>
        <dbReference type="Pfam" id="PF05173"/>
    </source>
</evidence>
<dbReference type="PANTHER" id="PTHR20836:SF0">
    <property type="entry name" value="4-HYDROXY-TETRAHYDRODIPICOLINATE REDUCTASE 1, CHLOROPLASTIC-RELATED"/>
    <property type="match status" value="1"/>
</dbReference>
<dbReference type="InterPro" id="IPR023940">
    <property type="entry name" value="DHDPR_bac"/>
</dbReference>
<keyword evidence="6" id="KW-0520">NAD</keyword>
<evidence type="ECO:0000256" key="5">
    <source>
        <dbReference type="ARBA" id="ARBA00023002"/>
    </source>
</evidence>
<evidence type="ECO:0000256" key="2">
    <source>
        <dbReference type="ARBA" id="ARBA00022605"/>
    </source>
</evidence>
<sequence length="216" mass="24694">MKRINIIGSNGRIGRLLIKKLKNINVKTNKYNRLSDNIKKFKGNHSEKGKMINIDFSNSKNIKNLVGLIYKRGMYLITGTTGLSNDEANDLEKLSKLVPVFVSNNFNLGFSIFIKMLKKAKELIPYKCQLIETHHKNKKDSPSGSSKVIKKVLSIEKIYSVRYGRVIGKHKIIFSNKNNTINITHISESKECFTSIVPYIIKFIISKKRGMFTLKL</sequence>
<evidence type="ECO:0000256" key="9">
    <source>
        <dbReference type="ARBA" id="ARBA00038983"/>
    </source>
</evidence>
<keyword evidence="2" id="KW-0028">Amino-acid biosynthesis</keyword>
<dbReference type="PIRSF" id="PIRSF000161">
    <property type="entry name" value="DHPR"/>
    <property type="match status" value="1"/>
</dbReference>
<dbReference type="InterPro" id="IPR000846">
    <property type="entry name" value="DapB_N"/>
</dbReference>
<dbReference type="EMBL" id="CP071412">
    <property type="protein sequence ID" value="QSW37947.1"/>
    <property type="molecule type" value="Genomic_DNA"/>
</dbReference>
<keyword evidence="3" id="KW-0521">NADP</keyword>
<dbReference type="EC" id="1.17.1.8" evidence="9"/>
<dbReference type="Pfam" id="PF05173">
    <property type="entry name" value="DapB_C"/>
    <property type="match status" value="1"/>
</dbReference>
<comment type="catalytic activity">
    <reaction evidence="11">
        <text>(S)-2,3,4,5-tetrahydrodipicolinate + NAD(+) + H2O = (2S,4S)-4-hydroxy-2,3,4,5-tetrahydrodipicolinate + NADH + H(+)</text>
        <dbReference type="Rhea" id="RHEA:35323"/>
        <dbReference type="ChEBI" id="CHEBI:15377"/>
        <dbReference type="ChEBI" id="CHEBI:15378"/>
        <dbReference type="ChEBI" id="CHEBI:16845"/>
        <dbReference type="ChEBI" id="CHEBI:57540"/>
        <dbReference type="ChEBI" id="CHEBI:57945"/>
        <dbReference type="ChEBI" id="CHEBI:67139"/>
        <dbReference type="EC" id="1.17.1.8"/>
    </reaction>
</comment>
<dbReference type="GO" id="GO:0019877">
    <property type="term" value="P:diaminopimelate biosynthetic process"/>
    <property type="evidence" value="ECO:0007669"/>
    <property type="project" value="UniProtKB-KW"/>
</dbReference>
<keyword evidence="7" id="KW-0457">Lysine biosynthesis</keyword>
<dbReference type="Gene3D" id="3.30.360.10">
    <property type="entry name" value="Dihydrodipicolinate Reductase, domain 2"/>
    <property type="match status" value="1"/>
</dbReference>
<dbReference type="Proteomes" id="UP000663347">
    <property type="component" value="Chromosome"/>
</dbReference>
<dbReference type="Gene3D" id="3.40.50.720">
    <property type="entry name" value="NAD(P)-binding Rossmann-like Domain"/>
    <property type="match status" value="1"/>
</dbReference>
<evidence type="ECO:0000313" key="14">
    <source>
        <dbReference type="EMBL" id="QSW37947.1"/>
    </source>
</evidence>
<evidence type="ECO:0000256" key="10">
    <source>
        <dbReference type="ARBA" id="ARBA00049080"/>
    </source>
</evidence>
<evidence type="ECO:0000256" key="3">
    <source>
        <dbReference type="ARBA" id="ARBA00022857"/>
    </source>
</evidence>
<dbReference type="SUPFAM" id="SSF51735">
    <property type="entry name" value="NAD(P)-binding Rossmann-fold domains"/>
    <property type="match status" value="1"/>
</dbReference>
<accession>A0A974X7E1</accession>
<comment type="catalytic activity">
    <reaction evidence="10">
        <text>(S)-2,3,4,5-tetrahydrodipicolinate + NADP(+) + H2O = (2S,4S)-4-hydroxy-2,3,4,5-tetrahydrodipicolinate + NADPH + H(+)</text>
        <dbReference type="Rhea" id="RHEA:35331"/>
        <dbReference type="ChEBI" id="CHEBI:15377"/>
        <dbReference type="ChEBI" id="CHEBI:15378"/>
        <dbReference type="ChEBI" id="CHEBI:16845"/>
        <dbReference type="ChEBI" id="CHEBI:57783"/>
        <dbReference type="ChEBI" id="CHEBI:58349"/>
        <dbReference type="ChEBI" id="CHEBI:67139"/>
        <dbReference type="EC" id="1.17.1.8"/>
    </reaction>
</comment>
<organism evidence="14 15">
    <name type="scientific">Candidatus Vidania fulgoroideorum</name>
    <dbReference type="NCBI Taxonomy" id="881286"/>
    <lineage>
        <taxon>Bacteria</taxon>
        <taxon>Pseudomonadati</taxon>
        <taxon>Pseudomonadota</taxon>
        <taxon>Betaproteobacteria</taxon>
        <taxon>Candidatus Vidania</taxon>
    </lineage>
</organism>
<dbReference type="GO" id="GO:0005829">
    <property type="term" value="C:cytosol"/>
    <property type="evidence" value="ECO:0007669"/>
    <property type="project" value="TreeGrafter"/>
</dbReference>
<proteinExistence type="inferred from homology"/>
<feature type="domain" description="Dihydrodipicolinate reductase N-terminal" evidence="12">
    <location>
        <begin position="3"/>
        <end position="106"/>
    </location>
</feature>